<dbReference type="GO" id="GO:0046872">
    <property type="term" value="F:metal ion binding"/>
    <property type="evidence" value="ECO:0007669"/>
    <property type="project" value="UniProtKB-KW"/>
</dbReference>
<dbReference type="OrthoDB" id="10249697at2759"/>
<evidence type="ECO:0000256" key="3">
    <source>
        <dbReference type="ARBA" id="ARBA00022723"/>
    </source>
</evidence>
<gene>
    <name evidence="11" type="ORF">M153_39450003</name>
</gene>
<keyword evidence="6 10" id="KW-0464">Manganese</keyword>
<dbReference type="InterPro" id="IPR036025">
    <property type="entry name" value="RtcB-like_sf"/>
</dbReference>
<dbReference type="VEuPathDB" id="MicrosporidiaDB:M153_39450003"/>
<dbReference type="InterPro" id="IPR001233">
    <property type="entry name" value="RtcB"/>
</dbReference>
<feature type="active site" description="GMP-histidine intermediate" evidence="8">
    <location>
        <position position="112"/>
    </location>
</feature>
<keyword evidence="12" id="KW-1185">Reference proteome</keyword>
<feature type="binding site" evidence="9">
    <location>
        <position position="95"/>
    </location>
    <ligand>
        <name>GMP</name>
        <dbReference type="ChEBI" id="CHEBI:58115"/>
    </ligand>
</feature>
<feature type="binding site" evidence="10">
    <location>
        <position position="43"/>
    </location>
    <ligand>
        <name>Mn(2+)</name>
        <dbReference type="ChEBI" id="CHEBI:29035"/>
        <label>2</label>
    </ligand>
</feature>
<comment type="cofactor">
    <cofactor evidence="10">
        <name>Mn(2+)</name>
        <dbReference type="ChEBI" id="CHEBI:29035"/>
    </cofactor>
    <text evidence="10">Binds 2 manganese ions per subunit.</text>
</comment>
<evidence type="ECO:0000313" key="11">
    <source>
        <dbReference type="EMBL" id="KRH92622.1"/>
    </source>
</evidence>
<reference evidence="11 12" key="1">
    <citation type="submission" date="2015-07" db="EMBL/GenBank/DDBJ databases">
        <title>The genome of Pseudoloma neurophilia, a relevant intracellular parasite of the zebrafish.</title>
        <authorList>
            <person name="Ndikumana S."/>
            <person name="Pelin A."/>
            <person name="Sanders J."/>
            <person name="Corradi N."/>
        </authorList>
    </citation>
    <scope>NUCLEOTIDE SEQUENCE [LARGE SCALE GENOMIC DNA]</scope>
    <source>
        <strain evidence="11 12">MK1</strain>
    </source>
</reference>
<dbReference type="AlphaFoldDB" id="A0A0R0LYZ7"/>
<dbReference type="Pfam" id="PF01139">
    <property type="entry name" value="RtcB"/>
    <property type="match status" value="1"/>
</dbReference>
<evidence type="ECO:0000256" key="8">
    <source>
        <dbReference type="PIRSR" id="PIRSR601233-1"/>
    </source>
</evidence>
<keyword evidence="2" id="KW-0436">Ligase</keyword>
<organism evidence="11 12">
    <name type="scientific">Pseudoloma neurophilia</name>
    <dbReference type="NCBI Taxonomy" id="146866"/>
    <lineage>
        <taxon>Eukaryota</taxon>
        <taxon>Fungi</taxon>
        <taxon>Fungi incertae sedis</taxon>
        <taxon>Microsporidia</taxon>
        <taxon>Pseudoloma</taxon>
    </lineage>
</organism>
<feature type="binding site" evidence="9">
    <location>
        <begin position="43"/>
        <end position="44"/>
    </location>
    <ligand>
        <name>GMP</name>
        <dbReference type="ChEBI" id="CHEBI:58115"/>
    </ligand>
</feature>
<protein>
    <recommendedName>
        <fullName evidence="1">3'-phosphate/5'-hydroxy nucleic acid ligase</fullName>
        <ecNumber evidence="1">6.5.1.8</ecNumber>
    </recommendedName>
</protein>
<keyword evidence="4 9" id="KW-0547">Nucleotide-binding</keyword>
<dbReference type="GO" id="GO:0003972">
    <property type="term" value="F:RNA ligase (ATP) activity"/>
    <property type="evidence" value="ECO:0007669"/>
    <property type="project" value="TreeGrafter"/>
</dbReference>
<dbReference type="PANTHER" id="PTHR11118:SF1">
    <property type="entry name" value="RNA-SPLICING LIGASE RTCB HOMOLOG"/>
    <property type="match status" value="1"/>
</dbReference>
<evidence type="ECO:0000256" key="9">
    <source>
        <dbReference type="PIRSR" id="PIRSR601233-2"/>
    </source>
</evidence>
<evidence type="ECO:0000256" key="1">
    <source>
        <dbReference type="ARBA" id="ARBA00012726"/>
    </source>
</evidence>
<dbReference type="GO" id="GO:0170057">
    <property type="term" value="F:RNA ligase (GTP) activity"/>
    <property type="evidence" value="ECO:0007669"/>
    <property type="project" value="UniProtKB-EC"/>
</dbReference>
<feature type="binding site" evidence="9">
    <location>
        <begin position="88"/>
        <end position="91"/>
    </location>
    <ligand>
        <name>GMP</name>
        <dbReference type="ChEBI" id="CHEBI:58115"/>
    </ligand>
</feature>
<keyword evidence="3 10" id="KW-0479">Metal-binding</keyword>
<accession>A0A0R0LYZ7</accession>
<dbReference type="EC" id="6.5.1.8" evidence="1"/>
<sequence>RYLNQMGCAANFAFANRALIQLTVEKILKKYGINSEIIYDVGHNLLTIENRNNMTVAVHRKGASKALTMGHPDLKGYYEKIGQPIPIGGSMGTASYLLLAKETEKSNYSCPHGSGRVLSRNEAKRRFSNDDVKNSMTNILLFCKSENGAIEEHPEVYKDIDLVADAACELNLTEKIVRLVPIGVIKG</sequence>
<dbReference type="EMBL" id="LGUB01000789">
    <property type="protein sequence ID" value="KRH92622.1"/>
    <property type="molecule type" value="Genomic_DNA"/>
</dbReference>
<evidence type="ECO:0000256" key="6">
    <source>
        <dbReference type="ARBA" id="ARBA00023211"/>
    </source>
</evidence>
<dbReference type="PANTHER" id="PTHR11118">
    <property type="entry name" value="RNA-SPLICING LIGASE RTCB HOMOLOG"/>
    <property type="match status" value="1"/>
</dbReference>
<dbReference type="GO" id="GO:0005525">
    <property type="term" value="F:GTP binding"/>
    <property type="evidence" value="ECO:0007669"/>
    <property type="project" value="UniProtKB-KW"/>
</dbReference>
<dbReference type="GO" id="GO:0006396">
    <property type="term" value="P:RNA processing"/>
    <property type="evidence" value="ECO:0007669"/>
    <property type="project" value="InterPro"/>
</dbReference>
<evidence type="ECO:0000256" key="2">
    <source>
        <dbReference type="ARBA" id="ARBA00022598"/>
    </source>
</evidence>
<comment type="catalytic activity">
    <reaction evidence="7">
        <text>a 3'-end 3'-phospho-ribonucleotide-RNA + a 5'-end dephospho-ribonucleoside-RNA + GTP = a ribonucleotidyl-ribonucleotide-RNA + GMP + diphosphate</text>
        <dbReference type="Rhea" id="RHEA:68076"/>
        <dbReference type="Rhea" id="RHEA-COMP:10463"/>
        <dbReference type="Rhea" id="RHEA-COMP:13936"/>
        <dbReference type="Rhea" id="RHEA-COMP:17355"/>
        <dbReference type="ChEBI" id="CHEBI:33019"/>
        <dbReference type="ChEBI" id="CHEBI:37565"/>
        <dbReference type="ChEBI" id="CHEBI:58115"/>
        <dbReference type="ChEBI" id="CHEBI:83062"/>
        <dbReference type="ChEBI" id="CHEBI:138284"/>
        <dbReference type="ChEBI" id="CHEBI:173118"/>
        <dbReference type="EC" id="6.5.1.8"/>
    </reaction>
</comment>
<feature type="non-terminal residue" evidence="11">
    <location>
        <position position="1"/>
    </location>
</feature>
<proteinExistence type="predicted"/>
<feature type="binding site" evidence="9">
    <location>
        <begin position="112"/>
        <end position="115"/>
    </location>
    <ligand>
        <name>GMP</name>
        <dbReference type="ChEBI" id="CHEBI:58115"/>
    </ligand>
</feature>
<evidence type="ECO:0000256" key="10">
    <source>
        <dbReference type="PIRSR" id="PIRSR601233-3"/>
    </source>
</evidence>
<keyword evidence="5 9" id="KW-0342">GTP-binding</keyword>
<evidence type="ECO:0000313" key="12">
    <source>
        <dbReference type="Proteomes" id="UP000051530"/>
    </source>
</evidence>
<evidence type="ECO:0000256" key="5">
    <source>
        <dbReference type="ARBA" id="ARBA00023134"/>
    </source>
</evidence>
<evidence type="ECO:0000256" key="7">
    <source>
        <dbReference type="ARBA" id="ARBA00047746"/>
    </source>
</evidence>
<evidence type="ECO:0000256" key="4">
    <source>
        <dbReference type="ARBA" id="ARBA00022741"/>
    </source>
</evidence>
<name>A0A0R0LYZ7_9MICR</name>
<comment type="caution">
    <text evidence="11">The sequence shown here is derived from an EMBL/GenBank/DDBJ whole genome shotgun (WGS) entry which is preliminary data.</text>
</comment>
<feature type="binding site" evidence="9">
    <location>
        <position position="186"/>
    </location>
    <ligand>
        <name>GMP</name>
        <dbReference type="ChEBI" id="CHEBI:58115"/>
    </ligand>
</feature>
<dbReference type="SUPFAM" id="SSF103365">
    <property type="entry name" value="Hypothetical protein PH1602"/>
    <property type="match status" value="1"/>
</dbReference>
<dbReference type="Proteomes" id="UP000051530">
    <property type="component" value="Unassembled WGS sequence"/>
</dbReference>
<dbReference type="Gene3D" id="3.90.1860.10">
    <property type="entry name" value="tRNA-splicing ligase RtcB"/>
    <property type="match status" value="1"/>
</dbReference>